<evidence type="ECO:0000256" key="1">
    <source>
        <dbReference type="SAM" id="Phobius"/>
    </source>
</evidence>
<feature type="domain" description="VanZ-like" evidence="2">
    <location>
        <begin position="59"/>
        <end position="170"/>
    </location>
</feature>
<feature type="transmembrane region" description="Helical" evidence="1">
    <location>
        <begin position="95"/>
        <end position="112"/>
    </location>
</feature>
<keyword evidence="4" id="KW-1185">Reference proteome</keyword>
<sequence length="225" mass="26086">MKVRAWLILFFFIGLIFYLSSIPGLQVLPVLRYIHSLLENILSKFDMSLVRFSNWLGNSLPFDISDLRPFKVAGRDFIEYTSDNPRIVEFILRKIAHVVMFFFITLAFFLLASHYVKKVRSAILLAFLGGTIIAILDEYRQSFVPTRVASLTDVFINLVGVTLAIFFIWFALFITKGVRMKEYYKKISTEEIQQELPQSAPSLDEQQTKIYDKSFKEKLSNNGKQ</sequence>
<keyword evidence="1" id="KW-1133">Transmembrane helix</keyword>
<dbReference type="Proteomes" id="UP000243819">
    <property type="component" value="Unassembled WGS sequence"/>
</dbReference>
<dbReference type="Pfam" id="PF04892">
    <property type="entry name" value="VanZ"/>
    <property type="match status" value="1"/>
</dbReference>
<reference evidence="4" key="1">
    <citation type="submission" date="2016-10" db="EMBL/GenBank/DDBJ databases">
        <authorList>
            <person name="Varghese N."/>
            <person name="Submissions S."/>
        </authorList>
    </citation>
    <scope>NUCLEOTIDE SEQUENCE [LARGE SCALE GENOMIC DNA]</scope>
    <source>
        <strain evidence="4">DSM 13577</strain>
    </source>
</reference>
<feature type="transmembrane region" description="Helical" evidence="1">
    <location>
        <begin position="7"/>
        <end position="28"/>
    </location>
</feature>
<dbReference type="AlphaFoldDB" id="A0A1H9ZNC3"/>
<dbReference type="NCBIfam" id="NF037970">
    <property type="entry name" value="vanZ_1"/>
    <property type="match status" value="1"/>
</dbReference>
<evidence type="ECO:0000313" key="4">
    <source>
        <dbReference type="Proteomes" id="UP000243819"/>
    </source>
</evidence>
<feature type="transmembrane region" description="Helical" evidence="1">
    <location>
        <begin position="119"/>
        <end position="136"/>
    </location>
</feature>
<dbReference type="STRING" id="1120990.SAMN03080614_101127"/>
<accession>A0A1H9ZNC3</accession>
<dbReference type="InterPro" id="IPR006976">
    <property type="entry name" value="VanZ-like"/>
</dbReference>
<dbReference type="OrthoDB" id="291892at2"/>
<name>A0A1H9ZNC3_9FIRM</name>
<evidence type="ECO:0000259" key="2">
    <source>
        <dbReference type="Pfam" id="PF04892"/>
    </source>
</evidence>
<evidence type="ECO:0000313" key="3">
    <source>
        <dbReference type="EMBL" id="SES83159.1"/>
    </source>
</evidence>
<keyword evidence="1" id="KW-0812">Transmembrane</keyword>
<dbReference type="EMBL" id="FOIF01000011">
    <property type="protein sequence ID" value="SES83159.1"/>
    <property type="molecule type" value="Genomic_DNA"/>
</dbReference>
<protein>
    <submittedName>
        <fullName evidence="3">VanZ like family protein</fullName>
    </submittedName>
</protein>
<dbReference type="PANTHER" id="PTHR28008:SF1">
    <property type="entry name" value="DOMAIN PROTEIN, PUTATIVE (AFU_ORTHOLOGUE AFUA_3G10980)-RELATED"/>
    <property type="match status" value="1"/>
</dbReference>
<organism evidence="3 4">
    <name type="scientific">Anaerobranca gottschalkii DSM 13577</name>
    <dbReference type="NCBI Taxonomy" id="1120990"/>
    <lineage>
        <taxon>Bacteria</taxon>
        <taxon>Bacillati</taxon>
        <taxon>Bacillota</taxon>
        <taxon>Clostridia</taxon>
        <taxon>Eubacteriales</taxon>
        <taxon>Proteinivoracaceae</taxon>
        <taxon>Anaerobranca</taxon>
    </lineage>
</organism>
<dbReference type="PANTHER" id="PTHR28008">
    <property type="entry name" value="DOMAIN PROTEIN, PUTATIVE (AFU_ORTHOLOGUE AFUA_3G10980)-RELATED"/>
    <property type="match status" value="1"/>
</dbReference>
<gene>
    <name evidence="3" type="ORF">SAMN03080614_101127</name>
</gene>
<proteinExistence type="predicted"/>
<keyword evidence="1" id="KW-0472">Membrane</keyword>
<feature type="transmembrane region" description="Helical" evidence="1">
    <location>
        <begin position="156"/>
        <end position="175"/>
    </location>
</feature>
<dbReference type="RefSeq" id="WP_091349683.1">
    <property type="nucleotide sequence ID" value="NZ_FOIF01000011.1"/>
</dbReference>